<reference evidence="10 11" key="1">
    <citation type="journal article" date="2018" name="PLoS Genet.">
        <title>Population sequencing reveals clonal diversity and ancestral inbreeding in the grapevine cultivar Chardonnay.</title>
        <authorList>
            <person name="Roach M.J."/>
            <person name="Johnson D.L."/>
            <person name="Bohlmann J."/>
            <person name="van Vuuren H.J."/>
            <person name="Jones S.J."/>
            <person name="Pretorius I.S."/>
            <person name="Schmidt S.A."/>
            <person name="Borneman A.R."/>
        </authorList>
    </citation>
    <scope>NUCLEOTIDE SEQUENCE [LARGE SCALE GENOMIC DNA]</scope>
    <source>
        <strain evidence="11">cv. Chardonnay</strain>
        <tissue evidence="10">Leaf</tissue>
    </source>
</reference>
<evidence type="ECO:0000256" key="8">
    <source>
        <dbReference type="SAM" id="SignalP"/>
    </source>
</evidence>
<keyword evidence="3" id="KW-0378">Hydrolase</keyword>
<feature type="binding site" evidence="6">
    <location>
        <position position="186"/>
    </location>
    <ligand>
        <name>Zn(2+)</name>
        <dbReference type="ChEBI" id="CHEBI:29105"/>
        <label>2</label>
        <note>catalytic</note>
    </ligand>
</feature>
<feature type="active site" evidence="5">
    <location>
        <position position="183"/>
    </location>
</feature>
<sequence>MEANVSPMLSVFLSSLLLAFLSGATSSDISPFGFFNYLQGSQKETKWKASTSPLDAPTATRMSRTRCGVPDNPRATNNINSHGHSHLNIGTHFAFFPSNPRWLPGQTHLLYFLDSGSHPETAGAVANAFGAWAGVTNFTSSRLQIQQLPISTLVFKSVIMEMENWVIGAVAHAMDLQTVATHEIGHLLGLAHTPVQEAVMYAIISPGSTKGLNQDDIDGIRALYAG</sequence>
<keyword evidence="8" id="KW-0732">Signal</keyword>
<dbReference type="PRINTS" id="PR00138">
    <property type="entry name" value="MATRIXIN"/>
</dbReference>
<dbReference type="GO" id="GO:0031012">
    <property type="term" value="C:extracellular matrix"/>
    <property type="evidence" value="ECO:0007669"/>
    <property type="project" value="InterPro"/>
</dbReference>
<evidence type="ECO:0000313" key="10">
    <source>
        <dbReference type="EMBL" id="RVW46593.1"/>
    </source>
</evidence>
<feature type="chain" id="PRO_5019450070" evidence="8">
    <location>
        <begin position="27"/>
        <end position="226"/>
    </location>
</feature>
<dbReference type="InterPro" id="IPR001818">
    <property type="entry name" value="Pept_M10_metallopeptidase"/>
</dbReference>
<keyword evidence="2 6" id="KW-0479">Metal-binding</keyword>
<dbReference type="EMBL" id="QGNW01001302">
    <property type="protein sequence ID" value="RVW46593.1"/>
    <property type="molecule type" value="Genomic_DNA"/>
</dbReference>
<keyword evidence="6" id="KW-0106">Calcium</keyword>
<keyword evidence="4 6" id="KW-0862">Zinc</keyword>
<feature type="signal peptide" evidence="8">
    <location>
        <begin position="1"/>
        <end position="26"/>
    </location>
</feature>
<dbReference type="Proteomes" id="UP000288805">
    <property type="component" value="Unassembled WGS sequence"/>
</dbReference>
<feature type="region of interest" description="Disordered" evidence="7">
    <location>
        <begin position="48"/>
        <end position="72"/>
    </location>
</feature>
<accession>A0A438EFV2</accession>
<evidence type="ECO:0000259" key="9">
    <source>
        <dbReference type="SMART" id="SM00235"/>
    </source>
</evidence>
<dbReference type="GO" id="GO:0008270">
    <property type="term" value="F:zinc ion binding"/>
    <property type="evidence" value="ECO:0007669"/>
    <property type="project" value="InterPro"/>
</dbReference>
<dbReference type="GO" id="GO:0004222">
    <property type="term" value="F:metalloendopeptidase activity"/>
    <property type="evidence" value="ECO:0007669"/>
    <property type="project" value="InterPro"/>
</dbReference>
<evidence type="ECO:0000256" key="2">
    <source>
        <dbReference type="ARBA" id="ARBA00022723"/>
    </source>
</evidence>
<dbReference type="InterPro" id="IPR021190">
    <property type="entry name" value="Pept_M10A"/>
</dbReference>
<proteinExistence type="predicted"/>
<evidence type="ECO:0000313" key="11">
    <source>
        <dbReference type="Proteomes" id="UP000288805"/>
    </source>
</evidence>
<feature type="binding site" evidence="6">
    <location>
        <position position="163"/>
    </location>
    <ligand>
        <name>Ca(2+)</name>
        <dbReference type="ChEBI" id="CHEBI:29108"/>
        <label>1</label>
    </ligand>
</feature>
<comment type="caution">
    <text evidence="10">The sequence shown here is derived from an EMBL/GenBank/DDBJ whole genome shotgun (WGS) entry which is preliminary data.</text>
</comment>
<dbReference type="GO" id="GO:0006508">
    <property type="term" value="P:proteolysis"/>
    <property type="evidence" value="ECO:0007669"/>
    <property type="project" value="UniProtKB-KW"/>
</dbReference>
<comment type="cofactor">
    <cofactor evidence="6">
        <name>Ca(2+)</name>
        <dbReference type="ChEBI" id="CHEBI:29108"/>
    </cofactor>
    <text evidence="6">Can bind about 5 Ca(2+) ions per subunit.</text>
</comment>
<dbReference type="Gene3D" id="3.40.390.10">
    <property type="entry name" value="Collagenase (Catalytic Domain)"/>
    <property type="match status" value="2"/>
</dbReference>
<evidence type="ECO:0000256" key="6">
    <source>
        <dbReference type="PIRSR" id="PIRSR621190-2"/>
    </source>
</evidence>
<feature type="binding site" evidence="6">
    <location>
        <position position="192"/>
    </location>
    <ligand>
        <name>Zn(2+)</name>
        <dbReference type="ChEBI" id="CHEBI:29105"/>
        <label>2</label>
        <note>catalytic</note>
    </ligand>
</feature>
<dbReference type="Pfam" id="PF00413">
    <property type="entry name" value="Peptidase_M10"/>
    <property type="match status" value="1"/>
</dbReference>
<feature type="binding site" evidence="6">
    <location>
        <position position="200"/>
    </location>
    <ligand>
        <name>Zn(2+)</name>
        <dbReference type="ChEBI" id="CHEBI:29105"/>
        <label>2</label>
        <note>catalytic</note>
    </ligand>
</feature>
<feature type="binding site" evidence="6">
    <location>
        <position position="163"/>
    </location>
    <ligand>
        <name>Ca(2+)</name>
        <dbReference type="ChEBI" id="CHEBI:29108"/>
        <label>3</label>
    </ligand>
</feature>
<evidence type="ECO:0000256" key="1">
    <source>
        <dbReference type="ARBA" id="ARBA00022670"/>
    </source>
</evidence>
<protein>
    <submittedName>
        <fullName evidence="10">Metalloendoproteinase 2-MMP</fullName>
    </submittedName>
</protein>
<dbReference type="SUPFAM" id="SSF55486">
    <property type="entry name" value="Metalloproteases ('zincins'), catalytic domain"/>
    <property type="match status" value="1"/>
</dbReference>
<keyword evidence="1" id="KW-0645">Protease</keyword>
<dbReference type="PANTHER" id="PTHR10201">
    <property type="entry name" value="MATRIX METALLOPROTEINASE"/>
    <property type="match status" value="1"/>
</dbReference>
<dbReference type="AlphaFoldDB" id="A0A438EFV2"/>
<evidence type="ECO:0000256" key="4">
    <source>
        <dbReference type="ARBA" id="ARBA00022833"/>
    </source>
</evidence>
<dbReference type="SMART" id="SM00235">
    <property type="entry name" value="ZnMc"/>
    <property type="match status" value="1"/>
</dbReference>
<evidence type="ECO:0000256" key="5">
    <source>
        <dbReference type="PIRSR" id="PIRSR621190-1"/>
    </source>
</evidence>
<dbReference type="InterPro" id="IPR024079">
    <property type="entry name" value="MetalloPept_cat_dom_sf"/>
</dbReference>
<dbReference type="PANTHER" id="PTHR10201:SF304">
    <property type="entry name" value="PEPTIDASE METALLOPEPTIDASE DOMAIN-CONTAINING PROTEIN"/>
    <property type="match status" value="1"/>
</dbReference>
<gene>
    <name evidence="10" type="primary">2MMP_10</name>
    <name evidence="10" type="ORF">CK203_067197</name>
</gene>
<evidence type="ECO:0000256" key="3">
    <source>
        <dbReference type="ARBA" id="ARBA00022801"/>
    </source>
</evidence>
<comment type="cofactor">
    <cofactor evidence="6">
        <name>Zn(2+)</name>
        <dbReference type="ChEBI" id="CHEBI:29105"/>
    </cofactor>
    <text evidence="6">Binds 2 Zn(2+) ions per subunit.</text>
</comment>
<organism evidence="10 11">
    <name type="scientific">Vitis vinifera</name>
    <name type="common">Grape</name>
    <dbReference type="NCBI Taxonomy" id="29760"/>
    <lineage>
        <taxon>Eukaryota</taxon>
        <taxon>Viridiplantae</taxon>
        <taxon>Streptophyta</taxon>
        <taxon>Embryophyta</taxon>
        <taxon>Tracheophyta</taxon>
        <taxon>Spermatophyta</taxon>
        <taxon>Magnoliopsida</taxon>
        <taxon>eudicotyledons</taxon>
        <taxon>Gunneridae</taxon>
        <taxon>Pentapetalae</taxon>
        <taxon>rosids</taxon>
        <taxon>Vitales</taxon>
        <taxon>Vitaceae</taxon>
        <taxon>Viteae</taxon>
        <taxon>Vitis</taxon>
    </lineage>
</organism>
<dbReference type="InterPro" id="IPR006026">
    <property type="entry name" value="Peptidase_Metallo"/>
</dbReference>
<feature type="domain" description="Peptidase metallopeptidase" evidence="9">
    <location>
        <begin position="98"/>
        <end position="226"/>
    </location>
</feature>
<name>A0A438EFV2_VITVI</name>
<feature type="binding site" evidence="6">
    <location>
        <position position="182"/>
    </location>
    <ligand>
        <name>Zn(2+)</name>
        <dbReference type="ChEBI" id="CHEBI:29105"/>
        <label>2</label>
        <note>catalytic</note>
    </ligand>
</feature>
<evidence type="ECO:0000256" key="7">
    <source>
        <dbReference type="SAM" id="MobiDB-lite"/>
    </source>
</evidence>